<dbReference type="InterPro" id="IPR012902">
    <property type="entry name" value="N_methyl_site"/>
</dbReference>
<dbReference type="NCBIfam" id="TIGR02532">
    <property type="entry name" value="IV_pilin_GFxxxE"/>
    <property type="match status" value="1"/>
</dbReference>
<dbReference type="InterPro" id="IPR045584">
    <property type="entry name" value="Pilin-like"/>
</dbReference>
<evidence type="ECO:0000256" key="1">
    <source>
        <dbReference type="SAM" id="Phobius"/>
    </source>
</evidence>
<dbReference type="SUPFAM" id="SSF54523">
    <property type="entry name" value="Pili subunits"/>
    <property type="match status" value="1"/>
</dbReference>
<organism evidence="2 3">
    <name type="scientific">Candidatus Scatousia excrementigallinarum</name>
    <dbReference type="NCBI Taxonomy" id="2840935"/>
    <lineage>
        <taxon>Bacteria</taxon>
        <taxon>Candidatus Scatousia</taxon>
    </lineage>
</organism>
<sequence length="365" mass="39789">MYLRGGGQRRFKLRRGFTLAEVLITIGVIGVVAALTMPTLNAAVNKKVRAEQIRTVKYKFTKATEKMATLGLIGPYDSTADFVAVLKKHLKLAKVCDVNNLRDCWPYDTITLQDGKEYEITKLQNGKQFQMKDSETANYSTPNVGIVTADGTPMILSYNTKCEPLDATVKSLTWSTEDNKPVTNASTSCIAAVFEINGSKKPNKQNEDVALFNANGLGSSCAIELDGGKCFTAAFTPTPLTKAECEAQKDDLGIKECYYDNDYWAGAVKQCGGVGNMPTMADLGKIASAIYKGNPTVGAYNDVSNLTYESGTATSLGLPEPSFFLWSGEEYSKRHAYHRNFSPTDTYYTYGLRSISGIQAVCLGD</sequence>
<evidence type="ECO:0000313" key="3">
    <source>
        <dbReference type="Proteomes" id="UP000823928"/>
    </source>
</evidence>
<dbReference type="Proteomes" id="UP000823928">
    <property type="component" value="Unassembled WGS sequence"/>
</dbReference>
<keyword evidence="1" id="KW-0812">Transmembrane</keyword>
<keyword evidence="1" id="KW-0472">Membrane</keyword>
<evidence type="ECO:0000313" key="2">
    <source>
        <dbReference type="EMBL" id="HIS35764.1"/>
    </source>
</evidence>
<dbReference type="EMBL" id="DVIU01000081">
    <property type="protein sequence ID" value="HIS35764.1"/>
    <property type="molecule type" value="Genomic_DNA"/>
</dbReference>
<reference evidence="2" key="1">
    <citation type="submission" date="2020-10" db="EMBL/GenBank/DDBJ databases">
        <authorList>
            <person name="Gilroy R."/>
        </authorList>
    </citation>
    <scope>NUCLEOTIDE SEQUENCE</scope>
    <source>
        <strain evidence="2">6276</strain>
    </source>
</reference>
<accession>A0A9D1JMR5</accession>
<dbReference type="AlphaFoldDB" id="A0A9D1JMR5"/>
<name>A0A9D1JMR5_9BACT</name>
<reference evidence="2" key="2">
    <citation type="journal article" date="2021" name="PeerJ">
        <title>Extensive microbial diversity within the chicken gut microbiome revealed by metagenomics and culture.</title>
        <authorList>
            <person name="Gilroy R."/>
            <person name="Ravi A."/>
            <person name="Getino M."/>
            <person name="Pursley I."/>
            <person name="Horton D.L."/>
            <person name="Alikhan N.F."/>
            <person name="Baker D."/>
            <person name="Gharbi K."/>
            <person name="Hall N."/>
            <person name="Watson M."/>
            <person name="Adriaenssens E.M."/>
            <person name="Foster-Nyarko E."/>
            <person name="Jarju S."/>
            <person name="Secka A."/>
            <person name="Antonio M."/>
            <person name="Oren A."/>
            <person name="Chaudhuri R.R."/>
            <person name="La Ragione R."/>
            <person name="Hildebrand F."/>
            <person name="Pallen M.J."/>
        </authorList>
    </citation>
    <scope>NUCLEOTIDE SEQUENCE</scope>
    <source>
        <strain evidence="2">6276</strain>
    </source>
</reference>
<proteinExistence type="predicted"/>
<dbReference type="Pfam" id="PF07963">
    <property type="entry name" value="N_methyl"/>
    <property type="match status" value="1"/>
</dbReference>
<gene>
    <name evidence="2" type="ORF">IAC10_03940</name>
</gene>
<feature type="transmembrane region" description="Helical" evidence="1">
    <location>
        <begin position="20"/>
        <end position="40"/>
    </location>
</feature>
<keyword evidence="1" id="KW-1133">Transmembrane helix</keyword>
<comment type="caution">
    <text evidence="2">The sequence shown here is derived from an EMBL/GenBank/DDBJ whole genome shotgun (WGS) entry which is preliminary data.</text>
</comment>
<protein>
    <submittedName>
        <fullName evidence="2">Type II secretion system protein</fullName>
    </submittedName>
</protein>